<reference evidence="1 2" key="1">
    <citation type="submission" date="2013-11" db="EMBL/GenBank/DDBJ databases">
        <title>Opisthorchis viverrini - life in the bile duct.</title>
        <authorList>
            <person name="Young N.D."/>
            <person name="Nagarajan N."/>
            <person name="Lin S.J."/>
            <person name="Korhonen P.K."/>
            <person name="Jex A.R."/>
            <person name="Hall R.S."/>
            <person name="Safavi-Hemami H."/>
            <person name="Kaewkong W."/>
            <person name="Bertrand D."/>
            <person name="Gao S."/>
            <person name="Seet Q."/>
            <person name="Wongkham S."/>
            <person name="Teh B.T."/>
            <person name="Wongkham C."/>
            <person name="Intapan P.M."/>
            <person name="Maleewong W."/>
            <person name="Yang X."/>
            <person name="Hu M."/>
            <person name="Wang Z."/>
            <person name="Hofmann A."/>
            <person name="Sternberg P.W."/>
            <person name="Tan P."/>
            <person name="Wang J."/>
            <person name="Gasser R.B."/>
        </authorList>
    </citation>
    <scope>NUCLEOTIDE SEQUENCE [LARGE SCALE GENOMIC DNA]</scope>
</reference>
<sequence>MKTDEKLAGETTIFGIRLYSTKVTGFYEEVSRSKRSTIEVSPKRLIRKFGSVWNQAWTAGFRDVSGSSITTSDLVALYPLMIARMVVEPHTDRS</sequence>
<name>A0A075ADL8_OPIVI</name>
<protein>
    <submittedName>
        <fullName evidence="1">Uncharacterized protein</fullName>
    </submittedName>
</protein>
<organism evidence="1 2">
    <name type="scientific">Opisthorchis viverrini</name>
    <name type="common">Southeast Asian liver fluke</name>
    <dbReference type="NCBI Taxonomy" id="6198"/>
    <lineage>
        <taxon>Eukaryota</taxon>
        <taxon>Metazoa</taxon>
        <taxon>Spiralia</taxon>
        <taxon>Lophotrochozoa</taxon>
        <taxon>Platyhelminthes</taxon>
        <taxon>Trematoda</taxon>
        <taxon>Digenea</taxon>
        <taxon>Opisthorchiida</taxon>
        <taxon>Opisthorchiata</taxon>
        <taxon>Opisthorchiidae</taxon>
        <taxon>Opisthorchis</taxon>
    </lineage>
</organism>
<dbReference type="RefSeq" id="XP_009162075.1">
    <property type="nucleotide sequence ID" value="XM_009163811.1"/>
</dbReference>
<accession>A0A075ADL8</accession>
<evidence type="ECO:0000313" key="2">
    <source>
        <dbReference type="Proteomes" id="UP000054324"/>
    </source>
</evidence>
<dbReference type="AlphaFoldDB" id="A0A075ADL8"/>
<dbReference type="Proteomes" id="UP000054324">
    <property type="component" value="Unassembled WGS sequence"/>
</dbReference>
<dbReference type="GeneID" id="20314342"/>
<dbReference type="EMBL" id="KL596619">
    <property type="protein sequence ID" value="KER34310.1"/>
    <property type="molecule type" value="Genomic_DNA"/>
</dbReference>
<dbReference type="KEGG" id="ovi:T265_00154"/>
<dbReference type="CTD" id="20314342"/>
<gene>
    <name evidence="1" type="ORF">T265_00154</name>
</gene>
<proteinExistence type="predicted"/>
<evidence type="ECO:0000313" key="1">
    <source>
        <dbReference type="EMBL" id="KER34310.1"/>
    </source>
</evidence>
<keyword evidence="2" id="KW-1185">Reference proteome</keyword>